<reference evidence="1 2" key="1">
    <citation type="submission" date="2020-06" db="EMBL/GenBank/DDBJ databases">
        <title>WGS assembly of Ceratodon purpureus strain R40.</title>
        <authorList>
            <person name="Carey S.B."/>
            <person name="Jenkins J."/>
            <person name="Shu S."/>
            <person name="Lovell J.T."/>
            <person name="Sreedasyam A."/>
            <person name="Maumus F."/>
            <person name="Tiley G.P."/>
            <person name="Fernandez-Pozo N."/>
            <person name="Barry K."/>
            <person name="Chen C."/>
            <person name="Wang M."/>
            <person name="Lipzen A."/>
            <person name="Daum C."/>
            <person name="Saski C.A."/>
            <person name="Payton A.C."/>
            <person name="Mcbreen J.C."/>
            <person name="Conrad R.E."/>
            <person name="Kollar L.M."/>
            <person name="Olsson S."/>
            <person name="Huttunen S."/>
            <person name="Landis J.B."/>
            <person name="Wickett N.J."/>
            <person name="Johnson M.G."/>
            <person name="Rensing S.A."/>
            <person name="Grimwood J."/>
            <person name="Schmutz J."/>
            <person name="Mcdaniel S.F."/>
        </authorList>
    </citation>
    <scope>NUCLEOTIDE SEQUENCE [LARGE SCALE GENOMIC DNA]</scope>
    <source>
        <strain evidence="1 2">R40</strain>
    </source>
</reference>
<gene>
    <name evidence="1" type="ORF">KC19_11G104300</name>
</gene>
<dbReference type="Proteomes" id="UP000822688">
    <property type="component" value="Chromosome 11"/>
</dbReference>
<organism evidence="1 2">
    <name type="scientific">Ceratodon purpureus</name>
    <name type="common">Fire moss</name>
    <name type="synonym">Dicranum purpureum</name>
    <dbReference type="NCBI Taxonomy" id="3225"/>
    <lineage>
        <taxon>Eukaryota</taxon>
        <taxon>Viridiplantae</taxon>
        <taxon>Streptophyta</taxon>
        <taxon>Embryophyta</taxon>
        <taxon>Bryophyta</taxon>
        <taxon>Bryophytina</taxon>
        <taxon>Bryopsida</taxon>
        <taxon>Dicranidae</taxon>
        <taxon>Pseudoditrichales</taxon>
        <taxon>Ditrichaceae</taxon>
        <taxon>Ceratodon</taxon>
    </lineage>
</organism>
<proteinExistence type="predicted"/>
<evidence type="ECO:0000313" key="2">
    <source>
        <dbReference type="Proteomes" id="UP000822688"/>
    </source>
</evidence>
<dbReference type="AlphaFoldDB" id="A0A8T0GG28"/>
<keyword evidence="2" id="KW-1185">Reference proteome</keyword>
<sequence>MWGRIGRWRLRGLLPLFTHPQPSLPERRTYPWTSTDAAQRWSGSGCSKDDAVQLCSTHCMPGNMVNIRMGTGISHRSKLKSLCVSLLDLKIMDVDVINVVRRKVYPFLHMAS</sequence>
<dbReference type="EMBL" id="CM026432">
    <property type="protein sequence ID" value="KAG0557129.1"/>
    <property type="molecule type" value="Genomic_DNA"/>
</dbReference>
<accession>A0A8T0GG28</accession>
<comment type="caution">
    <text evidence="1">The sequence shown here is derived from an EMBL/GenBank/DDBJ whole genome shotgun (WGS) entry which is preliminary data.</text>
</comment>
<protein>
    <submittedName>
        <fullName evidence="1">Uncharacterized protein</fullName>
    </submittedName>
</protein>
<name>A0A8T0GG28_CERPU</name>
<evidence type="ECO:0000313" key="1">
    <source>
        <dbReference type="EMBL" id="KAG0557129.1"/>
    </source>
</evidence>